<evidence type="ECO:0000313" key="1">
    <source>
        <dbReference type="EMBL" id="QJA56017.1"/>
    </source>
</evidence>
<sequence length="269" mass="31343">MKTLRVFVSRTSQTPIDEYTTIGFPSLFLPKDVGEVHISTIFSWDIEKALRLKRNYELYYPKVLVGGPAFAGGNYDPQFTPGMYVKKGITITTRGCNFKCPFCLVDKKEGKFQEINIEPGNIIQDNNILLASKEHLRKVFDMLKTQKGIRFVGGLDKRLLTDWHIEELRSLHIKELWLAFDSWDNKKEFVRVIEKLKMAGFNRNKIRCYVLAGFNEPIQAGEERLRFVYNCGALPFVQKYRDENDNQISKEDKSFIRRWSRPAIMKSIN</sequence>
<dbReference type="EMBL" id="MT142376">
    <property type="protein sequence ID" value="QJA79314.1"/>
    <property type="molecule type" value="Genomic_DNA"/>
</dbReference>
<dbReference type="SUPFAM" id="SSF102114">
    <property type="entry name" value="Radical SAM enzymes"/>
    <property type="match status" value="1"/>
</dbReference>
<accession>A0A6M3KCA9</accession>
<evidence type="ECO:0000313" key="2">
    <source>
        <dbReference type="EMBL" id="QJA79314.1"/>
    </source>
</evidence>
<gene>
    <name evidence="2" type="ORF">MM415A00919_0011</name>
    <name evidence="1" type="ORF">MM415B01941_0008</name>
</gene>
<name>A0A6M3KCA9_9ZZZZ</name>
<dbReference type="AlphaFoldDB" id="A0A6M3KCA9"/>
<proteinExistence type="predicted"/>
<organism evidence="2">
    <name type="scientific">viral metagenome</name>
    <dbReference type="NCBI Taxonomy" id="1070528"/>
    <lineage>
        <taxon>unclassified sequences</taxon>
        <taxon>metagenomes</taxon>
        <taxon>organismal metagenomes</taxon>
    </lineage>
</organism>
<protein>
    <submittedName>
        <fullName evidence="2">Putative radical SAM superfamily protein</fullName>
    </submittedName>
</protein>
<dbReference type="EMBL" id="MT141195">
    <property type="protein sequence ID" value="QJA56017.1"/>
    <property type="molecule type" value="Genomic_DNA"/>
</dbReference>
<reference evidence="2" key="1">
    <citation type="submission" date="2020-03" db="EMBL/GenBank/DDBJ databases">
        <title>The deep terrestrial virosphere.</title>
        <authorList>
            <person name="Holmfeldt K."/>
            <person name="Nilsson E."/>
            <person name="Simone D."/>
            <person name="Lopez-Fernandez M."/>
            <person name="Wu X."/>
            <person name="de Brujin I."/>
            <person name="Lundin D."/>
            <person name="Andersson A."/>
            <person name="Bertilsson S."/>
            <person name="Dopson M."/>
        </authorList>
    </citation>
    <scope>NUCLEOTIDE SEQUENCE</scope>
    <source>
        <strain evidence="2">MM415A00919</strain>
        <strain evidence="1">MM415B01941</strain>
    </source>
</reference>
<dbReference type="InterPro" id="IPR058240">
    <property type="entry name" value="rSAM_sf"/>
</dbReference>